<gene>
    <name evidence="1" type="ORF">BDD21_0317</name>
</gene>
<protein>
    <submittedName>
        <fullName evidence="1">Uncharacterized protein</fullName>
    </submittedName>
</protein>
<dbReference type="EMBL" id="RBXL01000001">
    <property type="protein sequence ID" value="RKT43010.1"/>
    <property type="molecule type" value="Genomic_DNA"/>
</dbReference>
<evidence type="ECO:0000313" key="1">
    <source>
        <dbReference type="EMBL" id="RKT43010.1"/>
    </source>
</evidence>
<dbReference type="AlphaFoldDB" id="A0A495V2W1"/>
<reference evidence="1 2" key="1">
    <citation type="submission" date="2018-10" db="EMBL/GenBank/DDBJ databases">
        <title>Genomic Encyclopedia of Archaeal and Bacterial Type Strains, Phase II (KMG-II): from individual species to whole genera.</title>
        <authorList>
            <person name="Goeker M."/>
        </authorList>
    </citation>
    <scope>NUCLEOTIDE SEQUENCE [LARGE SCALE GENOMIC DNA]</scope>
    <source>
        <strain evidence="1 2">DSM 235</strain>
    </source>
</reference>
<proteinExistence type="predicted"/>
<keyword evidence="2" id="KW-1185">Reference proteome</keyword>
<name>A0A495V2W1_9GAMM</name>
<accession>A0A495V2W1</accession>
<dbReference type="Proteomes" id="UP000274556">
    <property type="component" value="Unassembled WGS sequence"/>
</dbReference>
<organism evidence="1 2">
    <name type="scientific">Thiocapsa rosea</name>
    <dbReference type="NCBI Taxonomy" id="69360"/>
    <lineage>
        <taxon>Bacteria</taxon>
        <taxon>Pseudomonadati</taxon>
        <taxon>Pseudomonadota</taxon>
        <taxon>Gammaproteobacteria</taxon>
        <taxon>Chromatiales</taxon>
        <taxon>Chromatiaceae</taxon>
        <taxon>Thiocapsa</taxon>
    </lineage>
</organism>
<comment type="caution">
    <text evidence="1">The sequence shown here is derived from an EMBL/GenBank/DDBJ whole genome shotgun (WGS) entry which is preliminary data.</text>
</comment>
<sequence length="57" mass="6126">MIDQQRSMLLGLYCPRATRLGIGNRHPDSECLAGIEPLMPSVSGKPSQNVSLSLSLS</sequence>
<evidence type="ECO:0000313" key="2">
    <source>
        <dbReference type="Proteomes" id="UP000274556"/>
    </source>
</evidence>